<name>A0A0B1P0Z7_UNCNE</name>
<feature type="repeat" description="RCC1" evidence="2">
    <location>
        <begin position="262"/>
        <end position="299"/>
    </location>
</feature>
<accession>A0A0B1P0Z7</accession>
<dbReference type="PROSITE" id="PS50012">
    <property type="entry name" value="RCC1_3"/>
    <property type="match status" value="4"/>
</dbReference>
<feature type="repeat" description="RCC1" evidence="2">
    <location>
        <begin position="115"/>
        <end position="169"/>
    </location>
</feature>
<comment type="caution">
    <text evidence="4">The sequence shown here is derived from an EMBL/GenBank/DDBJ whole genome shotgun (WGS) entry which is preliminary data.</text>
</comment>
<keyword evidence="5" id="KW-1185">Reference proteome</keyword>
<dbReference type="AlphaFoldDB" id="A0A0B1P0Z7"/>
<feature type="repeat" description="RCC1" evidence="2">
    <location>
        <begin position="170"/>
        <end position="219"/>
    </location>
</feature>
<evidence type="ECO:0000259" key="3">
    <source>
        <dbReference type="Pfam" id="PF25390"/>
    </source>
</evidence>
<evidence type="ECO:0000313" key="5">
    <source>
        <dbReference type="Proteomes" id="UP000030854"/>
    </source>
</evidence>
<dbReference type="Proteomes" id="UP000030854">
    <property type="component" value="Unassembled WGS sequence"/>
</dbReference>
<reference evidence="4 5" key="1">
    <citation type="journal article" date="2014" name="BMC Genomics">
        <title>Adaptive genomic structural variation in the grape powdery mildew pathogen, Erysiphe necator.</title>
        <authorList>
            <person name="Jones L."/>
            <person name="Riaz S."/>
            <person name="Morales-Cruz A."/>
            <person name="Amrine K.C."/>
            <person name="McGuire B."/>
            <person name="Gubler W.D."/>
            <person name="Walker M.A."/>
            <person name="Cantu D."/>
        </authorList>
    </citation>
    <scope>NUCLEOTIDE SEQUENCE [LARGE SCALE GENOMIC DNA]</scope>
    <source>
        <strain evidence="5">c</strain>
    </source>
</reference>
<protein>
    <submittedName>
        <fullName evidence="4">Putative alpha-tubulin suppressor protein aats1</fullName>
    </submittedName>
</protein>
<keyword evidence="1" id="KW-0677">Repeat</keyword>
<dbReference type="Pfam" id="PF25390">
    <property type="entry name" value="WD40_RLD"/>
    <property type="match status" value="1"/>
</dbReference>
<dbReference type="EMBL" id="JNVN01002489">
    <property type="protein sequence ID" value="KHJ31903.1"/>
    <property type="molecule type" value="Genomic_DNA"/>
</dbReference>
<evidence type="ECO:0000256" key="2">
    <source>
        <dbReference type="PROSITE-ProRule" id="PRU00235"/>
    </source>
</evidence>
<evidence type="ECO:0000313" key="4">
    <source>
        <dbReference type="EMBL" id="KHJ31903.1"/>
    </source>
</evidence>
<dbReference type="InterPro" id="IPR009091">
    <property type="entry name" value="RCC1/BLIP-II"/>
</dbReference>
<evidence type="ECO:0000256" key="1">
    <source>
        <dbReference type="ARBA" id="ARBA00022737"/>
    </source>
</evidence>
<dbReference type="InterPro" id="IPR058923">
    <property type="entry name" value="RCC1-like_dom"/>
</dbReference>
<dbReference type="Gene3D" id="2.130.10.30">
    <property type="entry name" value="Regulator of chromosome condensation 1/beta-lactamase-inhibitor protein II"/>
    <property type="match status" value="2"/>
</dbReference>
<dbReference type="OMA" id="GWGNCRK"/>
<dbReference type="PANTHER" id="PTHR22870:SF466">
    <property type="entry name" value="ANKYRIN REPEAT-CONTAINING PROTEIN"/>
    <property type="match status" value="1"/>
</dbReference>
<dbReference type="PRINTS" id="PR00633">
    <property type="entry name" value="RCCNDNSATION"/>
</dbReference>
<organism evidence="4 5">
    <name type="scientific">Uncinula necator</name>
    <name type="common">Grape powdery mildew</name>
    <dbReference type="NCBI Taxonomy" id="52586"/>
    <lineage>
        <taxon>Eukaryota</taxon>
        <taxon>Fungi</taxon>
        <taxon>Dikarya</taxon>
        <taxon>Ascomycota</taxon>
        <taxon>Pezizomycotina</taxon>
        <taxon>Leotiomycetes</taxon>
        <taxon>Erysiphales</taxon>
        <taxon>Erysiphaceae</taxon>
        <taxon>Erysiphe</taxon>
    </lineage>
</organism>
<feature type="repeat" description="RCC1" evidence="2">
    <location>
        <begin position="2"/>
        <end position="56"/>
    </location>
</feature>
<dbReference type="InterPro" id="IPR000408">
    <property type="entry name" value="Reg_chr_condens"/>
</dbReference>
<proteinExistence type="predicted"/>
<feature type="domain" description="RCC1-like" evidence="3">
    <location>
        <begin position="3"/>
        <end position="350"/>
    </location>
</feature>
<dbReference type="PANTHER" id="PTHR22870">
    <property type="entry name" value="REGULATOR OF CHROMOSOME CONDENSATION"/>
    <property type="match status" value="1"/>
</dbReference>
<sequence>MIQIYAFGSNGSGQLAINHKNDVSMPEKTFVLDEFPINSIKQLRAGGNHTLLLTGGHLYTSGTLSSDSIGCIYAYDKFSRVSIPDESTSQLPVIYCAATWEASIFVQKNKNGLSNKVYTLGNGYYGELGQGETISVLPDAMLIKEFPPPRLEIKDLAASVSHVVVVLNNGEAYGWGNGRKGQIGEPKRNVHRPRKILGLDFKIVRVVCGREFTCLLGEPETGKFIILGSDKWSIISSAPAILPGWRDIGGGWGSIHVLKENGKVVSWGRNDQCQLAPSGLPEVLQIAVGSEHALGLTTDGNVIAWGWGEHGNCGPLLSGRDTVEKWNTFTAERLGDGYKFIGIGAGCATSWIYAELPEN</sequence>
<dbReference type="HOGENOM" id="CLU_005210_0_0_1"/>
<gene>
    <name evidence="4" type="ORF">EV44_g0616</name>
</gene>
<dbReference type="SUPFAM" id="SSF50985">
    <property type="entry name" value="RCC1/BLIP-II"/>
    <property type="match status" value="1"/>
</dbReference>
<dbReference type="InterPro" id="IPR051210">
    <property type="entry name" value="Ub_ligase/GEF_domain"/>
</dbReference>
<dbReference type="STRING" id="52586.A0A0B1P0Z7"/>